<evidence type="ECO:0000256" key="6">
    <source>
        <dbReference type="PROSITE-ProRule" id="PRU00076"/>
    </source>
</evidence>
<proteinExistence type="predicted"/>
<evidence type="ECO:0000256" key="5">
    <source>
        <dbReference type="PROSITE-ProRule" id="PRU00043"/>
    </source>
</evidence>
<dbReference type="InterPro" id="IPR000742">
    <property type="entry name" value="EGF"/>
</dbReference>
<dbReference type="Gene3D" id="2.60.40.60">
    <property type="entry name" value="Cadherins"/>
    <property type="match status" value="2"/>
</dbReference>
<feature type="disulfide bond" evidence="6">
    <location>
        <begin position="238"/>
        <end position="247"/>
    </location>
</feature>
<evidence type="ECO:0000256" key="1">
    <source>
        <dbReference type="ARBA" id="ARBA00004370"/>
    </source>
</evidence>
<dbReference type="PANTHER" id="PTHR24027">
    <property type="entry name" value="CADHERIN-23"/>
    <property type="match status" value="1"/>
</dbReference>
<dbReference type="PROSITE" id="PS50026">
    <property type="entry name" value="EGF_3"/>
    <property type="match status" value="1"/>
</dbReference>
<dbReference type="SUPFAM" id="SSF49313">
    <property type="entry name" value="Cadherin-like"/>
    <property type="match status" value="2"/>
</dbReference>
<dbReference type="PRINTS" id="PR00205">
    <property type="entry name" value="CADHERIN"/>
</dbReference>
<name>A0ABY7DH21_MYAAR</name>
<evidence type="ECO:0000313" key="10">
    <source>
        <dbReference type="Proteomes" id="UP001164746"/>
    </source>
</evidence>
<feature type="domain" description="Cadherin" evidence="8">
    <location>
        <begin position="14"/>
        <end position="117"/>
    </location>
</feature>
<dbReference type="SMART" id="SM00112">
    <property type="entry name" value="CA"/>
    <property type="match status" value="2"/>
</dbReference>
<dbReference type="SUPFAM" id="SSF57196">
    <property type="entry name" value="EGF/Laminin"/>
    <property type="match status" value="1"/>
</dbReference>
<dbReference type="PROSITE" id="PS00022">
    <property type="entry name" value="EGF_1"/>
    <property type="match status" value="1"/>
</dbReference>
<dbReference type="EMBL" id="CP111012">
    <property type="protein sequence ID" value="WAQ94295.1"/>
    <property type="molecule type" value="Genomic_DNA"/>
</dbReference>
<keyword evidence="4" id="KW-0472">Membrane</keyword>
<comment type="subcellular location">
    <subcellularLocation>
        <location evidence="1">Membrane</location>
    </subcellularLocation>
</comment>
<evidence type="ECO:0000259" key="7">
    <source>
        <dbReference type="PROSITE" id="PS50026"/>
    </source>
</evidence>
<feature type="domain" description="Cadherin" evidence="8">
    <location>
        <begin position="118"/>
        <end position="222"/>
    </location>
</feature>
<dbReference type="Pfam" id="PF00008">
    <property type="entry name" value="EGF"/>
    <property type="match status" value="1"/>
</dbReference>
<evidence type="ECO:0000256" key="3">
    <source>
        <dbReference type="ARBA" id="ARBA00022837"/>
    </source>
</evidence>
<dbReference type="PROSITE" id="PS01186">
    <property type="entry name" value="EGF_2"/>
    <property type="match status" value="1"/>
</dbReference>
<dbReference type="CDD" id="cd00054">
    <property type="entry name" value="EGF_CA"/>
    <property type="match status" value="1"/>
</dbReference>
<evidence type="ECO:0000256" key="4">
    <source>
        <dbReference type="ARBA" id="ARBA00023136"/>
    </source>
</evidence>
<dbReference type="InterPro" id="IPR020894">
    <property type="entry name" value="Cadherin_CS"/>
</dbReference>
<dbReference type="InterPro" id="IPR039808">
    <property type="entry name" value="Cadherin"/>
</dbReference>
<dbReference type="Proteomes" id="UP001164746">
    <property type="component" value="Chromosome 1"/>
</dbReference>
<comment type="caution">
    <text evidence="6">Lacks conserved residue(s) required for the propagation of feature annotation.</text>
</comment>
<keyword evidence="6" id="KW-0245">EGF-like domain</keyword>
<evidence type="ECO:0000259" key="8">
    <source>
        <dbReference type="PROSITE" id="PS50268"/>
    </source>
</evidence>
<keyword evidence="10" id="KW-1185">Reference proteome</keyword>
<organism evidence="9 10">
    <name type="scientific">Mya arenaria</name>
    <name type="common">Soft-shell clam</name>
    <dbReference type="NCBI Taxonomy" id="6604"/>
    <lineage>
        <taxon>Eukaryota</taxon>
        <taxon>Metazoa</taxon>
        <taxon>Spiralia</taxon>
        <taxon>Lophotrochozoa</taxon>
        <taxon>Mollusca</taxon>
        <taxon>Bivalvia</taxon>
        <taxon>Autobranchia</taxon>
        <taxon>Heteroconchia</taxon>
        <taxon>Euheterodonta</taxon>
        <taxon>Imparidentia</taxon>
        <taxon>Neoheterodontei</taxon>
        <taxon>Myida</taxon>
        <taxon>Myoidea</taxon>
        <taxon>Myidae</taxon>
        <taxon>Mya</taxon>
    </lineage>
</organism>
<gene>
    <name evidence="9" type="ORF">MAR_006766</name>
</gene>
<dbReference type="InterPro" id="IPR015919">
    <property type="entry name" value="Cadherin-like_sf"/>
</dbReference>
<keyword evidence="6" id="KW-1015">Disulfide bond</keyword>
<sequence length="289" mass="31208">MLVEGQPDFFRPDSPSDLSESITEDISLATSIYNIFATGGSGSLTYRIQSQNPTAPAFTLTPTTSSADLYTPSGTALDRETVDLFEFVFSVTDGTDTVLSDTFTVNILDVNDNAPQFENTIYTATIYDTVSNGYSLLTVSASDADATTQLKYYIRAGDSSNTFGIDQSSGHLTVTTSTNIQASTTPSYILRVEVEDNFGTNTGTATISISVIDDLCDPNPCQNSGTCARDTTSYNCTCTSGWSGTNCDTENTYDEKAGNYEQLQDRVKQPNNQNDSVDNYDMLFANSSL</sequence>
<dbReference type="SMART" id="SM00181">
    <property type="entry name" value="EGF"/>
    <property type="match status" value="1"/>
</dbReference>
<dbReference type="Pfam" id="PF00028">
    <property type="entry name" value="Cadherin"/>
    <property type="match status" value="1"/>
</dbReference>
<keyword evidence="2" id="KW-0677">Repeat</keyword>
<feature type="domain" description="EGF-like" evidence="7">
    <location>
        <begin position="212"/>
        <end position="248"/>
    </location>
</feature>
<dbReference type="Gene3D" id="2.10.25.10">
    <property type="entry name" value="Laminin"/>
    <property type="match status" value="1"/>
</dbReference>
<dbReference type="CDD" id="cd11304">
    <property type="entry name" value="Cadherin_repeat"/>
    <property type="match status" value="2"/>
</dbReference>
<dbReference type="PROSITE" id="PS50268">
    <property type="entry name" value="CADHERIN_2"/>
    <property type="match status" value="2"/>
</dbReference>
<accession>A0ABY7DH21</accession>
<protein>
    <submittedName>
        <fullName evidence="9">CELR1-like protein</fullName>
    </submittedName>
</protein>
<keyword evidence="3 5" id="KW-0106">Calcium</keyword>
<evidence type="ECO:0000313" key="9">
    <source>
        <dbReference type="EMBL" id="WAQ94295.1"/>
    </source>
</evidence>
<dbReference type="PANTHER" id="PTHR24027:SF442">
    <property type="entry name" value="PROTOCADHERIN-15 ISOFORM X1"/>
    <property type="match status" value="1"/>
</dbReference>
<dbReference type="InterPro" id="IPR002126">
    <property type="entry name" value="Cadherin-like_dom"/>
</dbReference>
<reference evidence="9" key="1">
    <citation type="submission" date="2022-11" db="EMBL/GenBank/DDBJ databases">
        <title>Centuries of genome instability and evolution in soft-shell clam transmissible cancer (bioRxiv).</title>
        <authorList>
            <person name="Hart S.F.M."/>
            <person name="Yonemitsu M.A."/>
            <person name="Giersch R.M."/>
            <person name="Beal B.F."/>
            <person name="Arriagada G."/>
            <person name="Davis B.W."/>
            <person name="Ostrander E.A."/>
            <person name="Goff S.P."/>
            <person name="Metzger M.J."/>
        </authorList>
    </citation>
    <scope>NUCLEOTIDE SEQUENCE</scope>
    <source>
        <strain evidence="9">MELC-2E11</strain>
        <tissue evidence="9">Siphon/mantle</tissue>
    </source>
</reference>
<dbReference type="PROSITE" id="PS00232">
    <property type="entry name" value="CADHERIN_1"/>
    <property type="match status" value="1"/>
</dbReference>
<evidence type="ECO:0000256" key="2">
    <source>
        <dbReference type="ARBA" id="ARBA00022737"/>
    </source>
</evidence>